<keyword evidence="2" id="KW-1185">Reference proteome</keyword>
<proteinExistence type="predicted"/>
<dbReference type="EMBL" id="JARKNE010000009">
    <property type="protein sequence ID" value="KAK5803512.1"/>
    <property type="molecule type" value="Genomic_DNA"/>
</dbReference>
<accession>A0ABR0NR76</accession>
<evidence type="ECO:0000313" key="2">
    <source>
        <dbReference type="Proteomes" id="UP001358586"/>
    </source>
</evidence>
<protein>
    <submittedName>
        <fullName evidence="1">Uncharacterized protein</fullName>
    </submittedName>
</protein>
<name>A0ABR0NR76_GOSAR</name>
<comment type="caution">
    <text evidence="1">The sequence shown here is derived from an EMBL/GenBank/DDBJ whole genome shotgun (WGS) entry which is preliminary data.</text>
</comment>
<organism evidence="1 2">
    <name type="scientific">Gossypium arboreum</name>
    <name type="common">Tree cotton</name>
    <name type="synonym">Gossypium nanking</name>
    <dbReference type="NCBI Taxonomy" id="29729"/>
    <lineage>
        <taxon>Eukaryota</taxon>
        <taxon>Viridiplantae</taxon>
        <taxon>Streptophyta</taxon>
        <taxon>Embryophyta</taxon>
        <taxon>Tracheophyta</taxon>
        <taxon>Spermatophyta</taxon>
        <taxon>Magnoliopsida</taxon>
        <taxon>eudicotyledons</taxon>
        <taxon>Gunneridae</taxon>
        <taxon>Pentapetalae</taxon>
        <taxon>rosids</taxon>
        <taxon>malvids</taxon>
        <taxon>Malvales</taxon>
        <taxon>Malvaceae</taxon>
        <taxon>Malvoideae</taxon>
        <taxon>Gossypium</taxon>
    </lineage>
</organism>
<sequence length="78" mass="8305">MVACQTRLCVLHGTAIFMSKTTLSDIAMQSVGHQFSPTAVSAGFFPDLTRSPCRIASIQVQHPKLPSPGNEGGMVCEL</sequence>
<gene>
    <name evidence="1" type="ORF">PVK06_031159</name>
</gene>
<reference evidence="1 2" key="1">
    <citation type="submission" date="2023-03" db="EMBL/GenBank/DDBJ databases">
        <title>WGS of Gossypium arboreum.</title>
        <authorList>
            <person name="Yu D."/>
        </authorList>
    </citation>
    <scope>NUCLEOTIDE SEQUENCE [LARGE SCALE GENOMIC DNA]</scope>
    <source>
        <tissue evidence="1">Leaf</tissue>
    </source>
</reference>
<evidence type="ECO:0000313" key="1">
    <source>
        <dbReference type="EMBL" id="KAK5803512.1"/>
    </source>
</evidence>
<dbReference type="Proteomes" id="UP001358586">
    <property type="component" value="Chromosome 9"/>
</dbReference>